<dbReference type="EMBL" id="JAHQXF010000002">
    <property type="protein sequence ID" value="MBV0925767.1"/>
    <property type="molecule type" value="Genomic_DNA"/>
</dbReference>
<dbReference type="CDD" id="cd16936">
    <property type="entry name" value="HATPase_RsbW-like"/>
    <property type="match status" value="1"/>
</dbReference>
<protein>
    <recommendedName>
        <fullName evidence="2">histidine kinase</fullName>
        <ecNumber evidence="2">2.7.13.3</ecNumber>
    </recommendedName>
</protein>
<dbReference type="EC" id="2.7.13.3" evidence="2"/>
<dbReference type="InterPro" id="IPR013655">
    <property type="entry name" value="PAS_fold_3"/>
</dbReference>
<dbReference type="InterPro" id="IPR052162">
    <property type="entry name" value="Sensor_kinase/Photoreceptor"/>
</dbReference>
<dbReference type="InterPro" id="IPR036890">
    <property type="entry name" value="HATPase_C_sf"/>
</dbReference>
<dbReference type="Pfam" id="PF02518">
    <property type="entry name" value="HATPase_c"/>
    <property type="match status" value="1"/>
</dbReference>
<evidence type="ECO:0000313" key="8">
    <source>
        <dbReference type="EMBL" id="MBV0925767.1"/>
    </source>
</evidence>
<dbReference type="OrthoDB" id="230688at2157"/>
<organism evidence="8 9">
    <name type="scientific">Haloarcula limicola</name>
    <dbReference type="NCBI Taxonomy" id="1429915"/>
    <lineage>
        <taxon>Archaea</taxon>
        <taxon>Methanobacteriati</taxon>
        <taxon>Methanobacteriota</taxon>
        <taxon>Stenosarchaea group</taxon>
        <taxon>Halobacteria</taxon>
        <taxon>Halobacteriales</taxon>
        <taxon>Haloarculaceae</taxon>
        <taxon>Haloarcula</taxon>
    </lineage>
</organism>
<comment type="caution">
    <text evidence="8">The sequence shown here is derived from an EMBL/GenBank/DDBJ whole genome shotgun (WGS) entry which is preliminary data.</text>
</comment>
<dbReference type="PANTHER" id="PTHR43304">
    <property type="entry name" value="PHYTOCHROME-LIKE PROTEIN CPH1"/>
    <property type="match status" value="1"/>
</dbReference>
<dbReference type="RefSeq" id="WP_162318575.1">
    <property type="nucleotide sequence ID" value="NZ_JAHQXF010000002.1"/>
</dbReference>
<dbReference type="Pfam" id="PF08447">
    <property type="entry name" value="PAS_3"/>
    <property type="match status" value="1"/>
</dbReference>
<evidence type="ECO:0000259" key="6">
    <source>
        <dbReference type="PROSITE" id="PS50109"/>
    </source>
</evidence>
<dbReference type="InterPro" id="IPR005467">
    <property type="entry name" value="His_kinase_dom"/>
</dbReference>
<keyword evidence="3" id="KW-0597">Phosphoprotein</keyword>
<proteinExistence type="predicted"/>
<dbReference type="SMART" id="SM00091">
    <property type="entry name" value="PAS"/>
    <property type="match status" value="2"/>
</dbReference>
<dbReference type="InterPro" id="IPR035965">
    <property type="entry name" value="PAS-like_dom_sf"/>
</dbReference>
<feature type="domain" description="PAS" evidence="7">
    <location>
        <begin position="130"/>
        <end position="203"/>
    </location>
</feature>
<feature type="domain" description="Histidine kinase" evidence="6">
    <location>
        <begin position="260"/>
        <end position="464"/>
    </location>
</feature>
<keyword evidence="9" id="KW-1185">Reference proteome</keyword>
<sequence>MNDAEVAATLLDYTQDKIAVVDASGAYTYVNAATESILGFDSEALVGETVFEYVHPDDRAEVERRFEAVVNAAGEFAADTATYRHRASDGSWVWLESRMSNLTDSDLDGYVVSSRVVTDRVEAERERRETRERLQELADTTDDVLWMYDGDWSELLFCNPAYEDVFGQSVETLERDPQSFMEAIYPPDRPAIVDAMEQVSNGTPVEVEARVNPSLEYNRWAWIKAEPIVRDGDVVRIAGFTRDVTDRRRRERQLVVIDNFLRHNIRNQLNVVLGNAAALAADAEGETAERTAMIRRAGEALLETAEKQREIVDVLTANPQSSKTDVAEIVEDVVGQFRERSPDALIATEGIESVAVDAPDELRYAVAELVENAIRHTRSERPEVAVSLRTTPERVELSVADDAPPIPEYDRKVLLGDHEMTAVNHSRGCGLWLVYWVVDLAGGHIDHTVDEAGNTITLSLLRAS</sequence>
<evidence type="ECO:0000256" key="1">
    <source>
        <dbReference type="ARBA" id="ARBA00000085"/>
    </source>
</evidence>
<dbReference type="Pfam" id="PF08448">
    <property type="entry name" value="PAS_4"/>
    <property type="match status" value="1"/>
</dbReference>
<comment type="catalytic activity">
    <reaction evidence="1">
        <text>ATP + protein L-histidine = ADP + protein N-phospho-L-histidine.</text>
        <dbReference type="EC" id="2.7.13.3"/>
    </reaction>
</comment>
<dbReference type="AlphaFoldDB" id="A0A8J8C4Z5"/>
<dbReference type="InterPro" id="IPR013656">
    <property type="entry name" value="PAS_4"/>
</dbReference>
<keyword evidence="4" id="KW-0808">Transferase</keyword>
<evidence type="ECO:0000256" key="5">
    <source>
        <dbReference type="ARBA" id="ARBA00022777"/>
    </source>
</evidence>
<reference evidence="8 9" key="1">
    <citation type="submission" date="2021-06" db="EMBL/GenBank/DDBJ databases">
        <title>New haloarchaea isolates fom saline soil.</title>
        <authorList>
            <person name="Duran-Viseras A."/>
            <person name="Sanchez-Porro C.S."/>
            <person name="Ventosa A."/>
        </authorList>
    </citation>
    <scope>NUCLEOTIDE SEQUENCE [LARGE SCALE GENOMIC DNA]</scope>
    <source>
        <strain evidence="8 9">JCM 183640</strain>
    </source>
</reference>
<gene>
    <name evidence="8" type="ORF">KTS45_16300</name>
</gene>
<dbReference type="PANTHER" id="PTHR43304:SF1">
    <property type="entry name" value="PAC DOMAIN-CONTAINING PROTEIN"/>
    <property type="match status" value="1"/>
</dbReference>
<dbReference type="PROSITE" id="PS50112">
    <property type="entry name" value="PAS"/>
    <property type="match status" value="2"/>
</dbReference>
<dbReference type="Gene3D" id="3.30.450.20">
    <property type="entry name" value="PAS domain"/>
    <property type="match status" value="2"/>
</dbReference>
<keyword evidence="5" id="KW-0418">Kinase</keyword>
<evidence type="ECO:0000313" key="9">
    <source>
        <dbReference type="Proteomes" id="UP000766550"/>
    </source>
</evidence>
<evidence type="ECO:0000259" key="7">
    <source>
        <dbReference type="PROSITE" id="PS50112"/>
    </source>
</evidence>
<dbReference type="NCBIfam" id="TIGR00229">
    <property type="entry name" value="sensory_box"/>
    <property type="match status" value="2"/>
</dbReference>
<dbReference type="SUPFAM" id="SSF55874">
    <property type="entry name" value="ATPase domain of HSP90 chaperone/DNA topoisomerase II/histidine kinase"/>
    <property type="match status" value="1"/>
</dbReference>
<feature type="domain" description="PAS" evidence="7">
    <location>
        <begin position="3"/>
        <end position="73"/>
    </location>
</feature>
<dbReference type="InterPro" id="IPR001610">
    <property type="entry name" value="PAC"/>
</dbReference>
<dbReference type="PROSITE" id="PS50109">
    <property type="entry name" value="HIS_KIN"/>
    <property type="match status" value="1"/>
</dbReference>
<dbReference type="InterPro" id="IPR003594">
    <property type="entry name" value="HATPase_dom"/>
</dbReference>
<accession>A0A8J8C4Z5</accession>
<dbReference type="InterPro" id="IPR000014">
    <property type="entry name" value="PAS"/>
</dbReference>
<evidence type="ECO:0000256" key="4">
    <source>
        <dbReference type="ARBA" id="ARBA00022679"/>
    </source>
</evidence>
<dbReference type="SMART" id="SM00086">
    <property type="entry name" value="PAC"/>
    <property type="match status" value="2"/>
</dbReference>
<dbReference type="SMART" id="SM00387">
    <property type="entry name" value="HATPase_c"/>
    <property type="match status" value="1"/>
</dbReference>
<dbReference type="Gene3D" id="3.30.565.10">
    <property type="entry name" value="Histidine kinase-like ATPase, C-terminal domain"/>
    <property type="match status" value="1"/>
</dbReference>
<evidence type="ECO:0000256" key="3">
    <source>
        <dbReference type="ARBA" id="ARBA00022553"/>
    </source>
</evidence>
<evidence type="ECO:0000256" key="2">
    <source>
        <dbReference type="ARBA" id="ARBA00012438"/>
    </source>
</evidence>
<dbReference type="SUPFAM" id="SSF55785">
    <property type="entry name" value="PYP-like sensor domain (PAS domain)"/>
    <property type="match status" value="2"/>
</dbReference>
<name>A0A8J8C4Z5_9EURY</name>
<dbReference type="Proteomes" id="UP000766550">
    <property type="component" value="Unassembled WGS sequence"/>
</dbReference>
<dbReference type="GO" id="GO:0004673">
    <property type="term" value="F:protein histidine kinase activity"/>
    <property type="evidence" value="ECO:0007669"/>
    <property type="project" value="UniProtKB-EC"/>
</dbReference>
<dbReference type="CDD" id="cd00130">
    <property type="entry name" value="PAS"/>
    <property type="match status" value="2"/>
</dbReference>